<evidence type="ECO:0000256" key="10">
    <source>
        <dbReference type="RuleBase" id="RU361166"/>
    </source>
</evidence>
<dbReference type="InterPro" id="IPR008928">
    <property type="entry name" value="6-hairpin_glycosidase_sf"/>
</dbReference>
<dbReference type="EMBL" id="JAZGQO010000010">
    <property type="protein sequence ID" value="KAK6177430.1"/>
    <property type="molecule type" value="Genomic_DNA"/>
</dbReference>
<keyword evidence="13" id="KW-1185">Reference proteome</keyword>
<proteinExistence type="inferred from homology"/>
<dbReference type="PROSITE" id="PS00698">
    <property type="entry name" value="GH9_3"/>
    <property type="match status" value="1"/>
</dbReference>
<evidence type="ECO:0000259" key="11">
    <source>
        <dbReference type="Pfam" id="PF00759"/>
    </source>
</evidence>
<evidence type="ECO:0000256" key="7">
    <source>
        <dbReference type="ARBA" id="ARBA00023326"/>
    </source>
</evidence>
<evidence type="ECO:0000256" key="4">
    <source>
        <dbReference type="ARBA" id="ARBA00023001"/>
    </source>
</evidence>
<comment type="similarity">
    <text evidence="2 8 10">Belongs to the glycosyl hydrolase 9 (cellulase E) family.</text>
</comment>
<evidence type="ECO:0000256" key="9">
    <source>
        <dbReference type="PROSITE-ProRule" id="PRU10060"/>
    </source>
</evidence>
<accession>A0AAN8JI66</accession>
<sequence length="584" mass="63853">MDVTIKTHWSGGITGSFCIPITQDLHGWTAHLVFDQKIDSLDVWVADVSATKQGGKEFVLTNKDFNAEEKVGDKLCVDFVGHTTGDINPTATVTIEGMDGSGNKFSHAPVTGGPVTGRPVTKPVIVPMPGGDRGLYDYSKPLANSILFYDAQRSGKLPANNPIKWRGDSALKDGSDVGVDLSGGWYDAGDHVKFGLPMAATAHLLLWSYIQWPDAYSSTSLTDKFFDMIKWPLDYFLKCWIPAKNEFYMQVGNGDDDHHFWGRAEDMTMARPSLKVTTSKPGSDVAGETAASMAAGAIAFKKRDAAYATKLLTAAKSLYVFAKTYKGKYSQSVQGAGQFYSSSGYVDELCEAAIWLYRATKDPKYLSDAKTFVETAWAWALSWDDKKVACQLMLYQETQDTQYSKAVVGFFKAWLPSGGQMKYTPCGLAWRDQWGSTRYAANSAFLALMAADAGIDATTYRKWAQSQINYILGQNNKCFSYVIGFGKSYPKNPHHRSASCPDIPAPCSEANLHTPGASPHLLIGAMVGGPDASDKYEDKREDYVHNEVACDYNSGLQSTLAGLVHLTHTKSLPKADTPKCPCPV</sequence>
<evidence type="ECO:0000313" key="12">
    <source>
        <dbReference type="EMBL" id="KAK6177430.1"/>
    </source>
</evidence>
<dbReference type="EC" id="3.2.1.4" evidence="10"/>
<evidence type="ECO:0000256" key="3">
    <source>
        <dbReference type="ARBA" id="ARBA00022801"/>
    </source>
</evidence>
<dbReference type="Proteomes" id="UP001347796">
    <property type="component" value="Unassembled WGS sequence"/>
</dbReference>
<feature type="active site" evidence="8">
    <location>
        <position position="494"/>
    </location>
</feature>
<protein>
    <recommendedName>
        <fullName evidence="10">Endoglucanase</fullName>
        <ecNumber evidence="10">3.2.1.4</ecNumber>
    </recommendedName>
</protein>
<dbReference type="InterPro" id="IPR008965">
    <property type="entry name" value="CBM2/CBM3_carb-bd_dom_sf"/>
</dbReference>
<keyword evidence="5 8" id="KW-0119">Carbohydrate metabolism</keyword>
<dbReference type="SUPFAM" id="SSF48208">
    <property type="entry name" value="Six-hairpin glycosidases"/>
    <property type="match status" value="1"/>
</dbReference>
<dbReference type="InterPro" id="IPR018221">
    <property type="entry name" value="Glyco_hydro_9_His_AS"/>
</dbReference>
<evidence type="ECO:0000313" key="13">
    <source>
        <dbReference type="Proteomes" id="UP001347796"/>
    </source>
</evidence>
<evidence type="ECO:0000256" key="8">
    <source>
        <dbReference type="PROSITE-ProRule" id="PRU10059"/>
    </source>
</evidence>
<dbReference type="SUPFAM" id="SSF49384">
    <property type="entry name" value="Carbohydrate-binding domain"/>
    <property type="match status" value="1"/>
</dbReference>
<gene>
    <name evidence="12" type="ORF">SNE40_015534</name>
</gene>
<dbReference type="GO" id="GO:0030247">
    <property type="term" value="F:polysaccharide binding"/>
    <property type="evidence" value="ECO:0007669"/>
    <property type="project" value="InterPro"/>
</dbReference>
<dbReference type="InterPro" id="IPR001701">
    <property type="entry name" value="Glyco_hydro_9"/>
</dbReference>
<dbReference type="Gene3D" id="1.50.10.10">
    <property type="match status" value="1"/>
</dbReference>
<organism evidence="12 13">
    <name type="scientific">Patella caerulea</name>
    <name type="common">Rayed Mediterranean limpet</name>
    <dbReference type="NCBI Taxonomy" id="87958"/>
    <lineage>
        <taxon>Eukaryota</taxon>
        <taxon>Metazoa</taxon>
        <taxon>Spiralia</taxon>
        <taxon>Lophotrochozoa</taxon>
        <taxon>Mollusca</taxon>
        <taxon>Gastropoda</taxon>
        <taxon>Patellogastropoda</taxon>
        <taxon>Patelloidea</taxon>
        <taxon>Patellidae</taxon>
        <taxon>Patella</taxon>
    </lineage>
</organism>
<keyword evidence="6 8" id="KW-0326">Glycosidase</keyword>
<feature type="active site" evidence="9">
    <location>
        <position position="538"/>
    </location>
</feature>
<dbReference type="PROSITE" id="PS00592">
    <property type="entry name" value="GH9_2"/>
    <property type="match status" value="1"/>
</dbReference>
<dbReference type="AlphaFoldDB" id="A0AAN8JI66"/>
<dbReference type="InterPro" id="IPR033126">
    <property type="entry name" value="Glyco_hydro_9_Asp/Glu_AS"/>
</dbReference>
<dbReference type="GO" id="GO:0030245">
    <property type="term" value="P:cellulose catabolic process"/>
    <property type="evidence" value="ECO:0007669"/>
    <property type="project" value="UniProtKB-KW"/>
</dbReference>
<dbReference type="Gene3D" id="2.60.40.290">
    <property type="match status" value="1"/>
</dbReference>
<comment type="caution">
    <text evidence="12">The sequence shown here is derived from an EMBL/GenBank/DDBJ whole genome shotgun (WGS) entry which is preliminary data.</text>
</comment>
<dbReference type="InterPro" id="IPR012341">
    <property type="entry name" value="6hp_glycosidase-like_sf"/>
</dbReference>
<evidence type="ECO:0000256" key="2">
    <source>
        <dbReference type="ARBA" id="ARBA00007072"/>
    </source>
</evidence>
<evidence type="ECO:0000256" key="1">
    <source>
        <dbReference type="ARBA" id="ARBA00000966"/>
    </source>
</evidence>
<comment type="catalytic activity">
    <reaction evidence="1 10">
        <text>Endohydrolysis of (1-&gt;4)-beta-D-glucosidic linkages in cellulose, lichenin and cereal beta-D-glucans.</text>
        <dbReference type="EC" id="3.2.1.4"/>
    </reaction>
</comment>
<feature type="domain" description="Glycoside hydrolase family 9" evidence="11">
    <location>
        <begin position="138"/>
        <end position="559"/>
    </location>
</feature>
<reference evidence="12 13" key="1">
    <citation type="submission" date="2024-01" db="EMBL/GenBank/DDBJ databases">
        <title>The genome of the rayed Mediterranean limpet Patella caerulea (Linnaeus, 1758).</title>
        <authorList>
            <person name="Anh-Thu Weber A."/>
            <person name="Halstead-Nussloch G."/>
        </authorList>
    </citation>
    <scope>NUCLEOTIDE SEQUENCE [LARGE SCALE GENOMIC DNA]</scope>
    <source>
        <strain evidence="12">AATW-2023a</strain>
        <tissue evidence="12">Whole specimen</tissue>
    </source>
</reference>
<dbReference type="GO" id="GO:0008810">
    <property type="term" value="F:cellulase activity"/>
    <property type="evidence" value="ECO:0007669"/>
    <property type="project" value="UniProtKB-EC"/>
</dbReference>
<dbReference type="Pfam" id="PF00759">
    <property type="entry name" value="Glyco_hydro_9"/>
    <property type="match status" value="1"/>
</dbReference>
<evidence type="ECO:0000256" key="5">
    <source>
        <dbReference type="ARBA" id="ARBA00023277"/>
    </source>
</evidence>
<keyword evidence="4 10" id="KW-0136">Cellulose degradation</keyword>
<name>A0AAN8JI66_PATCE</name>
<dbReference type="PANTHER" id="PTHR22298">
    <property type="entry name" value="ENDO-1,4-BETA-GLUCANASE"/>
    <property type="match status" value="1"/>
</dbReference>
<keyword evidence="3 8" id="KW-0378">Hydrolase</keyword>
<dbReference type="InterPro" id="IPR012291">
    <property type="entry name" value="CBM2_carb-bd_dom_sf"/>
</dbReference>
<evidence type="ECO:0000256" key="6">
    <source>
        <dbReference type="ARBA" id="ARBA00023295"/>
    </source>
</evidence>
<keyword evidence="7 8" id="KW-0624">Polysaccharide degradation</keyword>
<feature type="active site" evidence="9">
    <location>
        <position position="547"/>
    </location>
</feature>